<protein>
    <submittedName>
        <fullName evidence="1">Uncharacterized protein</fullName>
    </submittedName>
</protein>
<sequence length="80" mass="8471">MVGIWSHAIPNYPVGHTQNIRRVRRAIEEAIKARGCGGRRALHLVGSSFDGVGVGDCVTSSVRAVLNVSQTTPSEEAASL</sequence>
<dbReference type="AlphaFoldDB" id="A0A3P7M1S0"/>
<reference evidence="1 2" key="1">
    <citation type="submission" date="2018-11" db="EMBL/GenBank/DDBJ databases">
        <authorList>
            <consortium name="Pathogen Informatics"/>
        </authorList>
    </citation>
    <scope>NUCLEOTIDE SEQUENCE [LARGE SCALE GENOMIC DNA]</scope>
</reference>
<dbReference type="InterPro" id="IPR036188">
    <property type="entry name" value="FAD/NAD-bd_sf"/>
</dbReference>
<accession>A0A3P7M1S0</accession>
<gene>
    <name evidence="1" type="ORF">DILT_LOCUS12019</name>
</gene>
<dbReference type="Proteomes" id="UP000281553">
    <property type="component" value="Unassembled WGS sequence"/>
</dbReference>
<organism evidence="1 2">
    <name type="scientific">Dibothriocephalus latus</name>
    <name type="common">Fish tapeworm</name>
    <name type="synonym">Diphyllobothrium latum</name>
    <dbReference type="NCBI Taxonomy" id="60516"/>
    <lineage>
        <taxon>Eukaryota</taxon>
        <taxon>Metazoa</taxon>
        <taxon>Spiralia</taxon>
        <taxon>Lophotrochozoa</taxon>
        <taxon>Platyhelminthes</taxon>
        <taxon>Cestoda</taxon>
        <taxon>Eucestoda</taxon>
        <taxon>Diphyllobothriidea</taxon>
        <taxon>Diphyllobothriidae</taxon>
        <taxon>Dibothriocephalus</taxon>
    </lineage>
</organism>
<evidence type="ECO:0000313" key="2">
    <source>
        <dbReference type="Proteomes" id="UP000281553"/>
    </source>
</evidence>
<proteinExistence type="predicted"/>
<name>A0A3P7M1S0_DIBLA</name>
<evidence type="ECO:0000313" key="1">
    <source>
        <dbReference type="EMBL" id="VDN16188.1"/>
    </source>
</evidence>
<dbReference type="Gene3D" id="3.50.50.60">
    <property type="entry name" value="FAD/NAD(P)-binding domain"/>
    <property type="match status" value="1"/>
</dbReference>
<dbReference type="EMBL" id="UYRU01064970">
    <property type="protein sequence ID" value="VDN16188.1"/>
    <property type="molecule type" value="Genomic_DNA"/>
</dbReference>
<keyword evidence="2" id="KW-1185">Reference proteome</keyword>